<evidence type="ECO:0000256" key="2">
    <source>
        <dbReference type="ARBA" id="ARBA00022472"/>
    </source>
</evidence>
<keyword evidence="4" id="KW-1185">Reference proteome</keyword>
<comment type="similarity">
    <text evidence="1">Belongs to the mTERF family.</text>
</comment>
<dbReference type="Gene3D" id="1.25.70.10">
    <property type="entry name" value="Transcription termination factor 3, mitochondrial"/>
    <property type="match status" value="1"/>
</dbReference>
<evidence type="ECO:0000256" key="1">
    <source>
        <dbReference type="ARBA" id="ARBA00007692"/>
    </source>
</evidence>
<dbReference type="InterPro" id="IPR003690">
    <property type="entry name" value="MTERF"/>
</dbReference>
<proteinExistence type="inferred from homology"/>
<dbReference type="GO" id="GO:0009658">
    <property type="term" value="P:chloroplast organization"/>
    <property type="evidence" value="ECO:0000318"/>
    <property type="project" value="GO_Central"/>
</dbReference>
<reference evidence="5" key="1">
    <citation type="submission" date="2025-08" db="UniProtKB">
        <authorList>
            <consortium name="RefSeq"/>
        </authorList>
    </citation>
    <scope>IDENTIFICATION</scope>
    <source>
        <tissue evidence="5">Leaves</tissue>
    </source>
</reference>
<gene>
    <name evidence="5" type="primary">LOC108985294</name>
</gene>
<dbReference type="GO" id="GO:0009507">
    <property type="term" value="C:chloroplast"/>
    <property type="evidence" value="ECO:0000318"/>
    <property type="project" value="GO_Central"/>
</dbReference>
<dbReference type="Pfam" id="PF02536">
    <property type="entry name" value="mTERF"/>
    <property type="match status" value="1"/>
</dbReference>
<dbReference type="InterPro" id="IPR038538">
    <property type="entry name" value="MTERF_sf"/>
</dbReference>
<dbReference type="GeneID" id="108985294"/>
<dbReference type="PANTHER" id="PTHR13068">
    <property type="entry name" value="CGI-12 PROTEIN-RELATED"/>
    <property type="match status" value="1"/>
</dbReference>
<dbReference type="OrthoDB" id="637682at2759"/>
<keyword evidence="2" id="KW-0806">Transcription termination</keyword>
<dbReference type="RefSeq" id="XP_018813087.1">
    <property type="nucleotide sequence ID" value="XM_018957542.2"/>
</dbReference>
<protein>
    <submittedName>
        <fullName evidence="5">Transcription termination factor MTEF1, chloroplastic-like</fullName>
    </submittedName>
</protein>
<keyword evidence="2" id="KW-0805">Transcription regulation</keyword>
<accession>A0A2I4E111</accession>
<dbReference type="PANTHER" id="PTHR13068:SF46">
    <property type="entry name" value="OS03G0360600 PROTEIN"/>
    <property type="match status" value="1"/>
</dbReference>
<keyword evidence="3" id="KW-0809">Transit peptide</keyword>
<dbReference type="FunFam" id="1.25.70.10:FF:000010">
    <property type="entry name" value="Transcription termination factor MTEF1, chloroplastic"/>
    <property type="match status" value="1"/>
</dbReference>
<dbReference type="SMART" id="SM00733">
    <property type="entry name" value="Mterf"/>
    <property type="match status" value="6"/>
</dbReference>
<dbReference type="Proteomes" id="UP000235220">
    <property type="component" value="Chromosome 3"/>
</dbReference>
<sequence length="348" mass="40463">MHQETIHFLSSSTKPSFSPTSFLPKSSFFPPHHDSPSLSRSKNQLFHVFSPKAAISLPLKSHTTPELSSMSPPSRPVLQQPNPRRSQFQEKMLYLDSIGLDFFSLINQYPPIVSASLSDVKSTVDYMTSLGFTAIEFRRIAGMCPEILTSRVSDIVPVFTFLLREVCVNGSDLKRVINRRPRLLVCSVKQRLRPTLYFLQSIGIYELNKHTSLLSTSVEEKLIPRIEYFEKIGFSHRDAVSMFRRFPQLFNYSVKHNFEPKFDYFVVEMRRDLRELKEFPQYFSFSLENRIKPRHQCCVEKGVCFPLPVLLKTREAQFQERLEVWCNSSIPLRTSPLWYTNCHIHSNV</sequence>
<name>A0A2I4E111_JUGRE</name>
<dbReference type="KEGG" id="jre:108985294"/>
<organism evidence="4 5">
    <name type="scientific">Juglans regia</name>
    <name type="common">English walnut</name>
    <dbReference type="NCBI Taxonomy" id="51240"/>
    <lineage>
        <taxon>Eukaryota</taxon>
        <taxon>Viridiplantae</taxon>
        <taxon>Streptophyta</taxon>
        <taxon>Embryophyta</taxon>
        <taxon>Tracheophyta</taxon>
        <taxon>Spermatophyta</taxon>
        <taxon>Magnoliopsida</taxon>
        <taxon>eudicotyledons</taxon>
        <taxon>Gunneridae</taxon>
        <taxon>Pentapetalae</taxon>
        <taxon>rosids</taxon>
        <taxon>fabids</taxon>
        <taxon>Fagales</taxon>
        <taxon>Juglandaceae</taxon>
        <taxon>Juglans</taxon>
    </lineage>
</organism>
<dbReference type="FunCoup" id="A0A2I4E111">
    <property type="interactions" value="1913"/>
</dbReference>
<dbReference type="GO" id="GO:0003676">
    <property type="term" value="F:nucleic acid binding"/>
    <property type="evidence" value="ECO:0007669"/>
    <property type="project" value="InterPro"/>
</dbReference>
<evidence type="ECO:0000313" key="5">
    <source>
        <dbReference type="RefSeq" id="XP_018813087.1"/>
    </source>
</evidence>
<keyword evidence="2" id="KW-0804">Transcription</keyword>
<dbReference type="AlphaFoldDB" id="A0A2I4E111"/>
<dbReference type="Gramene" id="Jr03_02460_p1">
    <property type="protein sequence ID" value="cds.Jr03_02460_p1"/>
    <property type="gene ID" value="Jr03_02460"/>
</dbReference>
<dbReference type="GO" id="GO:0006353">
    <property type="term" value="P:DNA-templated transcription termination"/>
    <property type="evidence" value="ECO:0007669"/>
    <property type="project" value="UniProtKB-KW"/>
</dbReference>
<evidence type="ECO:0000313" key="4">
    <source>
        <dbReference type="Proteomes" id="UP000235220"/>
    </source>
</evidence>
<evidence type="ECO:0000256" key="3">
    <source>
        <dbReference type="ARBA" id="ARBA00022946"/>
    </source>
</evidence>